<keyword evidence="2" id="KW-1185">Reference proteome</keyword>
<dbReference type="EMBL" id="BONQ01000050">
    <property type="protein sequence ID" value="GIG45203.1"/>
    <property type="molecule type" value="Genomic_DNA"/>
</dbReference>
<reference evidence="1" key="1">
    <citation type="submission" date="2021-01" db="EMBL/GenBank/DDBJ databases">
        <title>Whole genome shotgun sequence of Dactylosporangium siamense NBRC 106093.</title>
        <authorList>
            <person name="Komaki H."/>
            <person name="Tamura T."/>
        </authorList>
    </citation>
    <scope>NUCLEOTIDE SEQUENCE</scope>
    <source>
        <strain evidence="1">NBRC 106093</strain>
    </source>
</reference>
<gene>
    <name evidence="1" type="ORF">Dsi01nite_032440</name>
</gene>
<protein>
    <recommendedName>
        <fullName evidence="3">Glycosyl transferase family 28 C-terminal domain-containing protein</fullName>
    </recommendedName>
</protein>
<dbReference type="RefSeq" id="WP_203847005.1">
    <property type="nucleotide sequence ID" value="NZ_BAAAVW010000009.1"/>
</dbReference>
<evidence type="ECO:0008006" key="3">
    <source>
        <dbReference type="Google" id="ProtNLM"/>
    </source>
</evidence>
<proteinExistence type="predicted"/>
<dbReference type="Proteomes" id="UP000660611">
    <property type="component" value="Unassembled WGS sequence"/>
</dbReference>
<dbReference type="Gene3D" id="3.40.50.2000">
    <property type="entry name" value="Glycogen Phosphorylase B"/>
    <property type="match status" value="1"/>
</dbReference>
<organism evidence="1 2">
    <name type="scientific">Dactylosporangium siamense</name>
    <dbReference type="NCBI Taxonomy" id="685454"/>
    <lineage>
        <taxon>Bacteria</taxon>
        <taxon>Bacillati</taxon>
        <taxon>Actinomycetota</taxon>
        <taxon>Actinomycetes</taxon>
        <taxon>Micromonosporales</taxon>
        <taxon>Micromonosporaceae</taxon>
        <taxon>Dactylosporangium</taxon>
    </lineage>
</organism>
<evidence type="ECO:0000313" key="2">
    <source>
        <dbReference type="Proteomes" id="UP000660611"/>
    </source>
</evidence>
<dbReference type="SUPFAM" id="SSF53756">
    <property type="entry name" value="UDP-Glycosyltransferase/glycogen phosphorylase"/>
    <property type="match status" value="1"/>
</dbReference>
<name>A0A919PN45_9ACTN</name>
<sequence length="546" mass="58855">MTDTVVFCFKGRHGLGHTRRALLSAEALAAADPSLRVVLVSQCRSIDLLRRTRLPVINLPVLERLPNDAVDAAFLRLLDALGTRLAPALVVEDTYPDPRHLFLAPFRDAAKALLMSGMTSGTYLERIRQDGLLRHYDRILIARDEASVAGIGDLTPPMRTVLGHSARIRYTGPVYAAPSTDEVAAAAARFGGGPLVVVNAGAGGDVTTQAFPERLFRSMTEVAARLLDERTDAHVVLVAGPYYAGSRPAALPNVSFVPFAPDLPALLHAARVAVIRPGSNVLRETLSGPASTVIVPNFSWAENQQDTADRLVASVPYVAQATCDDVDALHRLTREGLRHPPRPPWEEARSPAADLVAAQLLEVLRDPVPPVADLFLLAGGLGTAERREVLARHLPGAADADADTRLLLLDRVPAVHLTPALLHERGVRLVAVPDGASHDPRHGVNYDDGYGFDLPVWQRAHRLADHGLASVRVHHHRAVADRPEAVRYRLDRLRHDTALPAVWLDLRAVPTGALPAYAAGVGTALSGLTFATVTDLLDRQVSAQLL</sequence>
<evidence type="ECO:0000313" key="1">
    <source>
        <dbReference type="EMBL" id="GIG45203.1"/>
    </source>
</evidence>
<dbReference type="AlphaFoldDB" id="A0A919PN45"/>
<comment type="caution">
    <text evidence="1">The sequence shown here is derived from an EMBL/GenBank/DDBJ whole genome shotgun (WGS) entry which is preliminary data.</text>
</comment>
<accession>A0A919PN45</accession>